<feature type="transmembrane region" description="Helical" evidence="1">
    <location>
        <begin position="12"/>
        <end position="40"/>
    </location>
</feature>
<sequence length="158" mass="17118">MGSIRRLDYVTAVHWLAIWLVEIVVQAVSTSVVMVATVLFSEYREHLLLPGDVGGAPKSIPVLSLLVLLYFGLTGYLITTAIASVTLRERSRWVYPSATALLYVAHSTLLFAALGNGLIVGQNNVIQLGGAATAFGCAYFGKTVLRRWNPDVPQLVES</sequence>
<name>A0A428MJG1_9BACT</name>
<evidence type="ECO:0000313" key="2">
    <source>
        <dbReference type="EMBL" id="RSL17048.1"/>
    </source>
</evidence>
<feature type="transmembrane region" description="Helical" evidence="1">
    <location>
        <begin position="125"/>
        <end position="145"/>
    </location>
</feature>
<keyword evidence="1" id="KW-1133">Transmembrane helix</keyword>
<feature type="transmembrane region" description="Helical" evidence="1">
    <location>
        <begin position="60"/>
        <end position="87"/>
    </location>
</feature>
<proteinExistence type="predicted"/>
<dbReference type="EMBL" id="RSDW01000001">
    <property type="protein sequence ID" value="RSL17048.1"/>
    <property type="molecule type" value="Genomic_DNA"/>
</dbReference>
<keyword evidence="3" id="KW-1185">Reference proteome</keyword>
<evidence type="ECO:0000313" key="3">
    <source>
        <dbReference type="Proteomes" id="UP000269669"/>
    </source>
</evidence>
<accession>A0A428MJG1</accession>
<dbReference type="RefSeq" id="WP_125485582.1">
    <property type="nucleotide sequence ID" value="NZ_RSDW01000001.1"/>
</dbReference>
<keyword evidence="1" id="KW-0812">Transmembrane</keyword>
<comment type="caution">
    <text evidence="2">The sequence shown here is derived from an EMBL/GenBank/DDBJ whole genome shotgun (WGS) entry which is preliminary data.</text>
</comment>
<feature type="transmembrane region" description="Helical" evidence="1">
    <location>
        <begin position="99"/>
        <end position="119"/>
    </location>
</feature>
<dbReference type="Proteomes" id="UP000269669">
    <property type="component" value="Unassembled WGS sequence"/>
</dbReference>
<protein>
    <submittedName>
        <fullName evidence="2">Uncharacterized protein</fullName>
    </submittedName>
</protein>
<gene>
    <name evidence="2" type="ORF">EDE15_2576</name>
</gene>
<dbReference type="AlphaFoldDB" id="A0A428MJG1"/>
<evidence type="ECO:0000256" key="1">
    <source>
        <dbReference type="SAM" id="Phobius"/>
    </source>
</evidence>
<reference evidence="2 3" key="1">
    <citation type="submission" date="2018-12" db="EMBL/GenBank/DDBJ databases">
        <title>Sequencing of bacterial isolates from soil warming experiment in Harvard Forest, Massachusetts, USA.</title>
        <authorList>
            <person name="Deangelis K."/>
        </authorList>
    </citation>
    <scope>NUCLEOTIDE SEQUENCE [LARGE SCALE GENOMIC DNA]</scope>
    <source>
        <strain evidence="2 3">EB153</strain>
    </source>
</reference>
<keyword evidence="1" id="KW-0472">Membrane</keyword>
<organism evidence="2 3">
    <name type="scientific">Edaphobacter aggregans</name>
    <dbReference type="NCBI Taxonomy" id="570835"/>
    <lineage>
        <taxon>Bacteria</taxon>
        <taxon>Pseudomonadati</taxon>
        <taxon>Acidobacteriota</taxon>
        <taxon>Terriglobia</taxon>
        <taxon>Terriglobales</taxon>
        <taxon>Acidobacteriaceae</taxon>
        <taxon>Edaphobacter</taxon>
    </lineage>
</organism>